<dbReference type="RefSeq" id="WP_141609304.1">
    <property type="nucleotide sequence ID" value="NZ_VIGC02000007.1"/>
</dbReference>
<keyword evidence="1 2" id="KW-0597">Phosphoprotein</keyword>
<dbReference type="SUPFAM" id="SSF52172">
    <property type="entry name" value="CheY-like"/>
    <property type="match status" value="1"/>
</dbReference>
<evidence type="ECO:0000259" key="3">
    <source>
        <dbReference type="PROSITE" id="PS50110"/>
    </source>
</evidence>
<keyword evidence="5" id="KW-1185">Reference proteome</keyword>
<dbReference type="SMART" id="SM00448">
    <property type="entry name" value="REC"/>
    <property type="match status" value="1"/>
</dbReference>
<dbReference type="AlphaFoldDB" id="A0A540VIM7"/>
<name>A0A540VIM7_9CHLR</name>
<gene>
    <name evidence="4" type="ORF">FKZ61_06620</name>
</gene>
<organism evidence="4 5">
    <name type="scientific">Litorilinea aerophila</name>
    <dbReference type="NCBI Taxonomy" id="1204385"/>
    <lineage>
        <taxon>Bacteria</taxon>
        <taxon>Bacillati</taxon>
        <taxon>Chloroflexota</taxon>
        <taxon>Caldilineae</taxon>
        <taxon>Caldilineales</taxon>
        <taxon>Caldilineaceae</taxon>
        <taxon>Litorilinea</taxon>
    </lineage>
</organism>
<evidence type="ECO:0000313" key="5">
    <source>
        <dbReference type="Proteomes" id="UP000317371"/>
    </source>
</evidence>
<protein>
    <submittedName>
        <fullName evidence="4">Response regulator</fullName>
    </submittedName>
</protein>
<dbReference type="Pfam" id="PF00072">
    <property type="entry name" value="Response_reg"/>
    <property type="match status" value="1"/>
</dbReference>
<dbReference type="OrthoDB" id="157773at2"/>
<comment type="caution">
    <text evidence="4">The sequence shown here is derived from an EMBL/GenBank/DDBJ whole genome shotgun (WGS) entry which is preliminary data.</text>
</comment>
<dbReference type="PANTHER" id="PTHR44591">
    <property type="entry name" value="STRESS RESPONSE REGULATOR PROTEIN 1"/>
    <property type="match status" value="1"/>
</dbReference>
<evidence type="ECO:0000256" key="1">
    <source>
        <dbReference type="ARBA" id="ARBA00022553"/>
    </source>
</evidence>
<reference evidence="4 5" key="1">
    <citation type="submission" date="2019-06" db="EMBL/GenBank/DDBJ databases">
        <title>Genome sequence of Litorilinea aerophila BAA-2444.</title>
        <authorList>
            <person name="Maclea K.S."/>
            <person name="Maurais E.G."/>
            <person name="Iannazzi L.C."/>
        </authorList>
    </citation>
    <scope>NUCLEOTIDE SEQUENCE [LARGE SCALE GENOMIC DNA]</scope>
    <source>
        <strain evidence="4 5">ATCC BAA-2444</strain>
    </source>
</reference>
<dbReference type="EMBL" id="VIGC01000007">
    <property type="protein sequence ID" value="TQE96562.1"/>
    <property type="molecule type" value="Genomic_DNA"/>
</dbReference>
<dbReference type="Proteomes" id="UP000317371">
    <property type="component" value="Unassembled WGS sequence"/>
</dbReference>
<evidence type="ECO:0000256" key="2">
    <source>
        <dbReference type="PROSITE-ProRule" id="PRU00169"/>
    </source>
</evidence>
<dbReference type="CDD" id="cd00156">
    <property type="entry name" value="REC"/>
    <property type="match status" value="1"/>
</dbReference>
<dbReference type="Gene3D" id="3.40.50.2300">
    <property type="match status" value="1"/>
</dbReference>
<dbReference type="GO" id="GO:0000160">
    <property type="term" value="P:phosphorelay signal transduction system"/>
    <property type="evidence" value="ECO:0007669"/>
    <property type="project" value="InterPro"/>
</dbReference>
<dbReference type="InParanoid" id="A0A540VIM7"/>
<accession>A0A540VIM7</accession>
<dbReference type="InterPro" id="IPR011006">
    <property type="entry name" value="CheY-like_superfamily"/>
</dbReference>
<dbReference type="InterPro" id="IPR001789">
    <property type="entry name" value="Sig_transdc_resp-reg_receiver"/>
</dbReference>
<proteinExistence type="predicted"/>
<dbReference type="PANTHER" id="PTHR44591:SF3">
    <property type="entry name" value="RESPONSE REGULATORY DOMAIN-CONTAINING PROTEIN"/>
    <property type="match status" value="1"/>
</dbReference>
<dbReference type="PROSITE" id="PS50110">
    <property type="entry name" value="RESPONSE_REGULATORY"/>
    <property type="match status" value="1"/>
</dbReference>
<feature type="domain" description="Response regulatory" evidence="3">
    <location>
        <begin position="284"/>
        <end position="397"/>
    </location>
</feature>
<feature type="modified residue" description="4-aspartylphosphate" evidence="2">
    <location>
        <position position="333"/>
    </location>
</feature>
<evidence type="ECO:0000313" key="4">
    <source>
        <dbReference type="EMBL" id="TQE96562.1"/>
    </source>
</evidence>
<sequence length="400" mass="43903">MAANRDNKLMREVRDALTHLYDYAYLETHPLAARLVARSMAGGRTRAQETRRILLDAIELLNPGDNIPWRAPQRRAYTILFGLYVEGQDAQTLANALGIGGRQLRRDRASALAALANILRDRYLAAPATGTASAGAESLDAESQRLAQQRESINVARFIARLLPILEELARGRQVQLASRIAPRFPVLQLNATLLRQILLSLASQIIVHHPVTSLTFVARQQGDIPRIGLVPGYRSHVSLSAAKVAAGLPELESVQTMIAAAGGQLRCEASVLWVVLPRPPRRTVLVVDDKPELFELFKRYLADQPYQLLHAAGVDQALSLVRSGAPDIVVLDLMMPDRDGWEFLQAMRQDPVHEHLPVIICSVLHEPELAFSLGAQLVLKKPVGASDLLRALKAVAPPA</sequence>
<dbReference type="InterPro" id="IPR050595">
    <property type="entry name" value="Bact_response_regulator"/>
</dbReference>